<dbReference type="Pfam" id="PF08031">
    <property type="entry name" value="BBE"/>
    <property type="match status" value="1"/>
</dbReference>
<evidence type="ECO:0000259" key="7">
    <source>
        <dbReference type="PROSITE" id="PS51387"/>
    </source>
</evidence>
<gene>
    <name evidence="9" type="primary">LOC106809403</name>
</gene>
<comment type="similarity">
    <text evidence="2">Belongs to the oxygen-dependent FAD-linked oxidoreductase family.</text>
</comment>
<dbReference type="InterPro" id="IPR006094">
    <property type="entry name" value="Oxid_FAD_bind_N"/>
</dbReference>
<evidence type="ECO:0000256" key="2">
    <source>
        <dbReference type="ARBA" id="ARBA00005466"/>
    </source>
</evidence>
<sequence>MRVLDVVAIAVMVCMVNGRHYCMPDETCWPSAETIEKFDKSLSTAANVLTPDLGAWFWGACTMLNTYQQRKPGMVVTARTTEDVQKAVLFANEHNIRITVASSGHCFVGRPAEDGSLLINLGAMTAMEIKTNVPTLSDTGAIAIVQPAVTNAMIHPKANDEEYLAAAGSCPTVTMGGYLVGGGHGPNTRNIGLGSDNVIGVTMVLANGSIAQLKQDSTIITDVDGKESSSDDPDLFWAIRGGGGAFGVITEFTVKLHKAKTGFTRLYANFKFNDEVEKNKVYAGDVMAFYFDEVLPNMDMGWSGYIIPSAGIRTPVGFTAGSVQFILLHNGKATTAEREQVMPLTTFRPEWQASVAFTDFTDFWEYQKDVNDPTGFPLGMDSRLQQMEFLTNDFAQEMSKLMYDGATRGEDFAHISCTMVHVGGLASGNRNTTSVSDDMRDATLSSSCAGTWNEYGEESLLNFLKDEWNPMMSKYGRGVYYNEPGFELPNYADDFWGPKYDRLLEIKKKHDPNNVFNCKQCVGWEKVATGSGRQLYYTCSSLLLTALITAHLI</sequence>
<dbReference type="InterPro" id="IPR012951">
    <property type="entry name" value="BBE"/>
</dbReference>
<evidence type="ECO:0000256" key="1">
    <source>
        <dbReference type="ARBA" id="ARBA00001974"/>
    </source>
</evidence>
<dbReference type="PANTHER" id="PTHR42973:SF39">
    <property type="entry name" value="FAD-BINDING PCMH-TYPE DOMAIN-CONTAINING PROTEIN"/>
    <property type="match status" value="1"/>
</dbReference>
<feature type="chain" id="PRO_5045902580" evidence="6">
    <location>
        <begin position="19"/>
        <end position="553"/>
    </location>
</feature>
<feature type="domain" description="FAD-binding PCMH-type" evidence="7">
    <location>
        <begin position="68"/>
        <end position="259"/>
    </location>
</feature>
<evidence type="ECO:0000256" key="3">
    <source>
        <dbReference type="ARBA" id="ARBA00022630"/>
    </source>
</evidence>
<keyword evidence="6" id="KW-0732">Signal</keyword>
<feature type="signal peptide" evidence="6">
    <location>
        <begin position="1"/>
        <end position="18"/>
    </location>
</feature>
<protein>
    <submittedName>
        <fullName evidence="9">Uncharacterized FAD-linked oxidoreductase ARB_02478-like</fullName>
    </submittedName>
</protein>
<dbReference type="GeneID" id="106809403"/>
<dbReference type="Pfam" id="PF01565">
    <property type="entry name" value="FAD_binding_4"/>
    <property type="match status" value="1"/>
</dbReference>
<evidence type="ECO:0000256" key="5">
    <source>
        <dbReference type="ARBA" id="ARBA00023002"/>
    </source>
</evidence>
<reference evidence="9" key="1">
    <citation type="submission" date="2025-08" db="UniProtKB">
        <authorList>
            <consortium name="RefSeq"/>
        </authorList>
    </citation>
    <scope>IDENTIFICATION</scope>
</reference>
<dbReference type="RefSeq" id="XP_014667958.1">
    <property type="nucleotide sequence ID" value="XM_014812472.1"/>
</dbReference>
<keyword evidence="8" id="KW-1185">Reference proteome</keyword>
<dbReference type="InterPro" id="IPR016169">
    <property type="entry name" value="FAD-bd_PCMH_sub2"/>
</dbReference>
<evidence type="ECO:0000313" key="9">
    <source>
        <dbReference type="RefSeq" id="XP_014667958.1"/>
    </source>
</evidence>
<dbReference type="InterPro" id="IPR050416">
    <property type="entry name" value="FAD-linked_Oxidoreductase"/>
</dbReference>
<comment type="cofactor">
    <cofactor evidence="1">
        <name>FAD</name>
        <dbReference type="ChEBI" id="CHEBI:57692"/>
    </cofactor>
</comment>
<organism evidence="8 9">
    <name type="scientific">Priapulus caudatus</name>
    <name type="common">Priapulid worm</name>
    <dbReference type="NCBI Taxonomy" id="37621"/>
    <lineage>
        <taxon>Eukaryota</taxon>
        <taxon>Metazoa</taxon>
        <taxon>Ecdysozoa</taxon>
        <taxon>Scalidophora</taxon>
        <taxon>Priapulida</taxon>
        <taxon>Priapulimorpha</taxon>
        <taxon>Priapulimorphida</taxon>
        <taxon>Priapulidae</taxon>
        <taxon>Priapulus</taxon>
    </lineage>
</organism>
<evidence type="ECO:0000313" key="8">
    <source>
        <dbReference type="Proteomes" id="UP000695022"/>
    </source>
</evidence>
<dbReference type="PANTHER" id="PTHR42973">
    <property type="entry name" value="BINDING OXIDOREDUCTASE, PUTATIVE (AFU_ORTHOLOGUE AFUA_1G17690)-RELATED"/>
    <property type="match status" value="1"/>
</dbReference>
<evidence type="ECO:0000256" key="6">
    <source>
        <dbReference type="SAM" id="SignalP"/>
    </source>
</evidence>
<dbReference type="PROSITE" id="PS00862">
    <property type="entry name" value="OX2_COVAL_FAD"/>
    <property type="match status" value="1"/>
</dbReference>
<dbReference type="SUPFAM" id="SSF56176">
    <property type="entry name" value="FAD-binding/transporter-associated domain-like"/>
    <property type="match status" value="1"/>
</dbReference>
<dbReference type="Gene3D" id="3.30.465.10">
    <property type="match status" value="2"/>
</dbReference>
<name>A0ABM1E6Y7_PRICU</name>
<keyword evidence="5" id="KW-0560">Oxidoreductase</keyword>
<dbReference type="PROSITE" id="PS51387">
    <property type="entry name" value="FAD_PCMH"/>
    <property type="match status" value="1"/>
</dbReference>
<proteinExistence type="inferred from homology"/>
<evidence type="ECO:0000256" key="4">
    <source>
        <dbReference type="ARBA" id="ARBA00022827"/>
    </source>
</evidence>
<dbReference type="InterPro" id="IPR036318">
    <property type="entry name" value="FAD-bd_PCMH-like_sf"/>
</dbReference>
<keyword evidence="3" id="KW-0285">Flavoprotein</keyword>
<dbReference type="Proteomes" id="UP000695022">
    <property type="component" value="Unplaced"/>
</dbReference>
<dbReference type="InterPro" id="IPR006093">
    <property type="entry name" value="Oxy_OxRdtase_FAD_BS"/>
</dbReference>
<keyword evidence="4" id="KW-0274">FAD</keyword>
<accession>A0ABM1E6Y7</accession>
<dbReference type="InterPro" id="IPR016166">
    <property type="entry name" value="FAD-bd_PCMH"/>
</dbReference>